<keyword evidence="6 12" id="KW-0418">Kinase</keyword>
<dbReference type="PROSITE" id="PS50113">
    <property type="entry name" value="PAC"/>
    <property type="match status" value="2"/>
</dbReference>
<accession>Q1IQS3</accession>
<evidence type="ECO:0000256" key="5">
    <source>
        <dbReference type="ARBA" id="ARBA00022741"/>
    </source>
</evidence>
<dbReference type="PANTHER" id="PTHR43065">
    <property type="entry name" value="SENSOR HISTIDINE KINASE"/>
    <property type="match status" value="1"/>
</dbReference>
<dbReference type="eggNOG" id="COG2203">
    <property type="taxonomic scope" value="Bacteria"/>
</dbReference>
<dbReference type="Gene3D" id="3.30.565.10">
    <property type="entry name" value="Histidine kinase-like ATPase, C-terminal domain"/>
    <property type="match status" value="1"/>
</dbReference>
<dbReference type="SUPFAM" id="SSF55874">
    <property type="entry name" value="ATPase domain of HSP90 chaperone/DNA topoisomerase II/histidine kinase"/>
    <property type="match status" value="1"/>
</dbReference>
<dbReference type="GO" id="GO:0000155">
    <property type="term" value="F:phosphorelay sensor kinase activity"/>
    <property type="evidence" value="ECO:0007669"/>
    <property type="project" value="InterPro"/>
</dbReference>
<proteinExistence type="predicted"/>
<dbReference type="Gene3D" id="1.10.287.130">
    <property type="match status" value="1"/>
</dbReference>
<keyword evidence="8" id="KW-0902">Two-component regulatory system</keyword>
<dbReference type="PROSITE" id="PS50109">
    <property type="entry name" value="HIS_KIN"/>
    <property type="match status" value="1"/>
</dbReference>
<feature type="domain" description="PAC" evidence="11">
    <location>
        <begin position="969"/>
        <end position="1021"/>
    </location>
</feature>
<dbReference type="SMART" id="SM00387">
    <property type="entry name" value="HATPase_c"/>
    <property type="match status" value="1"/>
</dbReference>
<dbReference type="STRING" id="204669.Acid345_1776"/>
<dbReference type="InterPro" id="IPR000700">
    <property type="entry name" value="PAS-assoc_C"/>
</dbReference>
<keyword evidence="4 12" id="KW-0808">Transferase</keyword>
<dbReference type="EMBL" id="CP000360">
    <property type="protein sequence ID" value="ABF40777.1"/>
    <property type="molecule type" value="Genomic_DNA"/>
</dbReference>
<evidence type="ECO:0000256" key="7">
    <source>
        <dbReference type="ARBA" id="ARBA00022840"/>
    </source>
</evidence>
<evidence type="ECO:0000256" key="2">
    <source>
        <dbReference type="ARBA" id="ARBA00012438"/>
    </source>
</evidence>
<keyword evidence="13" id="KW-1185">Reference proteome</keyword>
<dbReference type="PRINTS" id="PR00344">
    <property type="entry name" value="BCTRLSENSOR"/>
</dbReference>
<evidence type="ECO:0000256" key="3">
    <source>
        <dbReference type="ARBA" id="ARBA00022553"/>
    </source>
</evidence>
<evidence type="ECO:0000256" key="4">
    <source>
        <dbReference type="ARBA" id="ARBA00022679"/>
    </source>
</evidence>
<dbReference type="SUPFAM" id="SSF55785">
    <property type="entry name" value="PYP-like sensor domain (PAS domain)"/>
    <property type="match status" value="3"/>
</dbReference>
<dbReference type="CDD" id="cd00130">
    <property type="entry name" value="PAS"/>
    <property type="match status" value="2"/>
</dbReference>
<feature type="domain" description="Histidine kinase" evidence="9">
    <location>
        <begin position="1034"/>
        <end position="1245"/>
    </location>
</feature>
<gene>
    <name evidence="12" type="ordered locus">Acid345_1776</name>
</gene>
<evidence type="ECO:0000256" key="1">
    <source>
        <dbReference type="ARBA" id="ARBA00000085"/>
    </source>
</evidence>
<dbReference type="OrthoDB" id="9815750at2"/>
<dbReference type="Gene3D" id="3.30.450.40">
    <property type="match status" value="4"/>
</dbReference>
<name>Q1IQS3_KORVE</name>
<dbReference type="AlphaFoldDB" id="Q1IQS3"/>
<sequence>MAAGTKTSEISGTFRGAQEALHELLLQFPATVDPAEDLVALVTRFCRAVRQMFAASGAYCWLLAEGRELTGFAADGLQSATFPGMKLSLDQPSLARQALETGRAAFVNQVERDPASPGAILAVPLMAMSRATGVLILTQHDRDREFEHDTASAVLVLGAHLGAVISNARLALALVDERRRNETLIEAAESFNVRLGTTAVKQSIADRTRRLLQAETALVLWSHLEGFSLDSISSGLIVPEPVHVSGFLSELASRAVVALDPLFGKAPDNEPLLRGQIMAAPLRTHGGRGVMIVSGGSKTFSAQDEVLLAGLATFGSTALSNAELQETAEVHSQDLQRLLDISSSLARGATVDRFLDQFVLRTAEFLEYERAWVILLDGGQPYLRWTADSGSSQSENHPLTSPLIHQILQKDEAFASNDVSADPLADRGWVQRHQLRQILTAPLRTAGGRALGVLAVLDRKDGRPISDSDGGRLKALAAEASVVIEASENFERLEQHRRRAEDLVGLALALNSTLEVGELARAFTLKASQMLGAPAAAAVIVSPNGFDAIVLHPERQGEDHVLAHRLAHGLADVVSAHGRVAIHGSAAELLGDNLGNALGWTDVAIAPLASGTGDLIGMLCLANRGRGLDDVEAHLLHAVVAHASVAFQNSRLFGQIANSSKSWSQIFDAIGDLMIVHDDHNRIVRMNRAVSELVGVQASQLTGMDVRALVPLCSTDDSPCPFCALEREGLSEYENQALQRSYLVSTSMISGSTEGQVVHILKDISDRQEAERRYRELFDNIHEGLFFSTPEGRFVEVNDALVKMLGYDSREDLLQVDITHQLHITPAHRERFSTLLEEHGAMKSFESPLVRKDGKIIHTLQNCYAVRDASGRVFQYRGLILDITELKSVQTDAQRQRDFNLKILNNTQSVIIVADTAGLITYANDRSSDACGYDPEGLVGKPLSLLVSAESQELFARAIEATSNGEQVESLDLPLQCADDRVVRYNVTLSPMRDESGNVTSIIALMTDITDASMLQAKLIHSEKMAAVGQLVSGVAHEVNNPLTAIMGYADLLTSSPDIPPDARRDLGIILQEAQRTKQIVQNLLSFARQSVPHREPVDLNAVLARTLQLRQYDFVNHGVRVEEDLDPNLPPVLGDPQQLQQVFLNVVNNAYDAVREVARPPAVRISTGAVNGVVEVQISDNGPGISMPDRIFDPFFTTKGVGKGTGLGLSICYGIVREHGGEITCVNHPEGQGATFFIRLPIYLLTPEKDEVRA</sequence>
<dbReference type="PANTHER" id="PTHR43065:SF42">
    <property type="entry name" value="TWO-COMPONENT SENSOR PPRA"/>
    <property type="match status" value="1"/>
</dbReference>
<dbReference type="EC" id="2.7.13.3" evidence="2"/>
<dbReference type="InterPro" id="IPR001610">
    <property type="entry name" value="PAC"/>
</dbReference>
<dbReference type="HOGENOM" id="CLU_265359_0_0_0"/>
<evidence type="ECO:0000256" key="8">
    <source>
        <dbReference type="ARBA" id="ARBA00023012"/>
    </source>
</evidence>
<dbReference type="SMART" id="SM00086">
    <property type="entry name" value="PAC"/>
    <property type="match status" value="2"/>
</dbReference>
<reference evidence="12 13" key="1">
    <citation type="journal article" date="2009" name="Appl. Environ. Microbiol.">
        <title>Three genomes from the phylum Acidobacteria provide insight into the lifestyles of these microorganisms in soils.</title>
        <authorList>
            <person name="Ward N.L."/>
            <person name="Challacombe J.F."/>
            <person name="Janssen P.H."/>
            <person name="Henrissat B."/>
            <person name="Coutinho P.M."/>
            <person name="Wu M."/>
            <person name="Xie G."/>
            <person name="Haft D.H."/>
            <person name="Sait M."/>
            <person name="Badger J."/>
            <person name="Barabote R.D."/>
            <person name="Bradley B."/>
            <person name="Brettin T.S."/>
            <person name="Brinkac L.M."/>
            <person name="Bruce D."/>
            <person name="Creasy T."/>
            <person name="Daugherty S.C."/>
            <person name="Davidsen T.M."/>
            <person name="DeBoy R.T."/>
            <person name="Detter J.C."/>
            <person name="Dodson R.J."/>
            <person name="Durkin A.S."/>
            <person name="Ganapathy A."/>
            <person name="Gwinn-Giglio M."/>
            <person name="Han C.S."/>
            <person name="Khouri H."/>
            <person name="Kiss H."/>
            <person name="Kothari S.P."/>
            <person name="Madupu R."/>
            <person name="Nelson K.E."/>
            <person name="Nelson W.C."/>
            <person name="Paulsen I."/>
            <person name="Penn K."/>
            <person name="Ren Q."/>
            <person name="Rosovitz M.J."/>
            <person name="Selengut J.D."/>
            <person name="Shrivastava S."/>
            <person name="Sullivan S.A."/>
            <person name="Tapia R."/>
            <person name="Thompson L.S."/>
            <person name="Watkins K.L."/>
            <person name="Yang Q."/>
            <person name="Yu C."/>
            <person name="Zafar N."/>
            <person name="Zhou L."/>
            <person name="Kuske C.R."/>
        </authorList>
    </citation>
    <scope>NUCLEOTIDE SEQUENCE [LARGE SCALE GENOMIC DNA]</scope>
    <source>
        <strain evidence="12 13">Ellin345</strain>
    </source>
</reference>
<dbReference type="InterPro" id="IPR029016">
    <property type="entry name" value="GAF-like_dom_sf"/>
</dbReference>
<dbReference type="RefSeq" id="WP_011522579.1">
    <property type="nucleotide sequence ID" value="NC_008009.1"/>
</dbReference>
<dbReference type="Pfam" id="PF00989">
    <property type="entry name" value="PAS"/>
    <property type="match status" value="1"/>
</dbReference>
<dbReference type="SMART" id="SM00388">
    <property type="entry name" value="HisKA"/>
    <property type="match status" value="1"/>
</dbReference>
<dbReference type="InterPro" id="IPR036890">
    <property type="entry name" value="HATPase_C_sf"/>
</dbReference>
<keyword evidence="5" id="KW-0547">Nucleotide-binding</keyword>
<dbReference type="Pfam" id="PF13188">
    <property type="entry name" value="PAS_8"/>
    <property type="match status" value="1"/>
</dbReference>
<dbReference type="Pfam" id="PF02518">
    <property type="entry name" value="HATPase_c"/>
    <property type="match status" value="1"/>
</dbReference>
<evidence type="ECO:0000259" key="9">
    <source>
        <dbReference type="PROSITE" id="PS50109"/>
    </source>
</evidence>
<dbReference type="Pfam" id="PF13426">
    <property type="entry name" value="PAS_9"/>
    <property type="match status" value="1"/>
</dbReference>
<dbReference type="Pfam" id="PF00512">
    <property type="entry name" value="HisKA"/>
    <property type="match status" value="1"/>
</dbReference>
<evidence type="ECO:0000259" key="11">
    <source>
        <dbReference type="PROSITE" id="PS50113"/>
    </source>
</evidence>
<dbReference type="SUPFAM" id="SSF47384">
    <property type="entry name" value="Homodimeric domain of signal transducing histidine kinase"/>
    <property type="match status" value="1"/>
</dbReference>
<dbReference type="eggNOG" id="COG4191">
    <property type="taxonomic scope" value="Bacteria"/>
</dbReference>
<evidence type="ECO:0000259" key="10">
    <source>
        <dbReference type="PROSITE" id="PS50112"/>
    </source>
</evidence>
<feature type="domain" description="PAS" evidence="10">
    <location>
        <begin position="896"/>
        <end position="966"/>
    </location>
</feature>
<protein>
    <recommendedName>
        <fullName evidence="2">histidine kinase</fullName>
        <ecNumber evidence="2">2.7.13.3</ecNumber>
    </recommendedName>
</protein>
<dbReference type="SMART" id="SM00091">
    <property type="entry name" value="PAS"/>
    <property type="match status" value="3"/>
</dbReference>
<dbReference type="eggNOG" id="COG3829">
    <property type="taxonomic scope" value="Bacteria"/>
</dbReference>
<dbReference type="EnsemblBacteria" id="ABF40777">
    <property type="protein sequence ID" value="ABF40777"/>
    <property type="gene ID" value="Acid345_1776"/>
</dbReference>
<dbReference type="InterPro" id="IPR000014">
    <property type="entry name" value="PAS"/>
</dbReference>
<dbReference type="SMART" id="SM00065">
    <property type="entry name" value="GAF"/>
    <property type="match status" value="3"/>
</dbReference>
<dbReference type="Proteomes" id="UP000002432">
    <property type="component" value="Chromosome"/>
</dbReference>
<dbReference type="SUPFAM" id="SSF55781">
    <property type="entry name" value="GAF domain-like"/>
    <property type="match status" value="4"/>
</dbReference>
<dbReference type="InterPro" id="IPR004358">
    <property type="entry name" value="Sig_transdc_His_kin-like_C"/>
</dbReference>
<dbReference type="KEGG" id="aba:Acid345_1776"/>
<evidence type="ECO:0000256" key="6">
    <source>
        <dbReference type="ARBA" id="ARBA00022777"/>
    </source>
</evidence>
<dbReference type="Pfam" id="PF13492">
    <property type="entry name" value="GAF_3"/>
    <property type="match status" value="1"/>
</dbReference>
<keyword evidence="3" id="KW-0597">Phosphoprotein</keyword>
<dbReference type="InterPro" id="IPR003661">
    <property type="entry name" value="HisK_dim/P_dom"/>
</dbReference>
<evidence type="ECO:0000313" key="13">
    <source>
        <dbReference type="Proteomes" id="UP000002432"/>
    </source>
</evidence>
<feature type="domain" description="PAS" evidence="10">
    <location>
        <begin position="770"/>
        <end position="811"/>
    </location>
</feature>
<organism evidence="12 13">
    <name type="scientific">Koribacter versatilis (strain Ellin345)</name>
    <dbReference type="NCBI Taxonomy" id="204669"/>
    <lineage>
        <taxon>Bacteria</taxon>
        <taxon>Pseudomonadati</taxon>
        <taxon>Acidobacteriota</taxon>
        <taxon>Terriglobia</taxon>
        <taxon>Terriglobales</taxon>
        <taxon>Candidatus Korobacteraceae</taxon>
        <taxon>Candidatus Korobacter</taxon>
    </lineage>
</organism>
<feature type="domain" description="PAS" evidence="10">
    <location>
        <begin position="659"/>
        <end position="717"/>
    </location>
</feature>
<dbReference type="InterPro" id="IPR003594">
    <property type="entry name" value="HATPase_dom"/>
</dbReference>
<dbReference type="Pfam" id="PF13185">
    <property type="entry name" value="GAF_2"/>
    <property type="match status" value="2"/>
</dbReference>
<dbReference type="NCBIfam" id="TIGR00229">
    <property type="entry name" value="sensory_box"/>
    <property type="match status" value="3"/>
</dbReference>
<dbReference type="InterPro" id="IPR005467">
    <property type="entry name" value="His_kinase_dom"/>
</dbReference>
<dbReference type="CDD" id="cd00082">
    <property type="entry name" value="HisKA"/>
    <property type="match status" value="1"/>
</dbReference>
<dbReference type="InterPro" id="IPR036097">
    <property type="entry name" value="HisK_dim/P_sf"/>
</dbReference>
<comment type="catalytic activity">
    <reaction evidence="1">
        <text>ATP + protein L-histidine = ADP + protein N-phospho-L-histidine.</text>
        <dbReference type="EC" id="2.7.13.3"/>
    </reaction>
</comment>
<keyword evidence="7" id="KW-0067">ATP-binding</keyword>
<dbReference type="InterPro" id="IPR003018">
    <property type="entry name" value="GAF"/>
</dbReference>
<dbReference type="InterPro" id="IPR035965">
    <property type="entry name" value="PAS-like_dom_sf"/>
</dbReference>
<dbReference type="PROSITE" id="PS50112">
    <property type="entry name" value="PAS"/>
    <property type="match status" value="3"/>
</dbReference>
<evidence type="ECO:0000313" key="12">
    <source>
        <dbReference type="EMBL" id="ABF40777.1"/>
    </source>
</evidence>
<feature type="domain" description="PAC" evidence="11">
    <location>
        <begin position="843"/>
        <end position="895"/>
    </location>
</feature>
<dbReference type="Gene3D" id="3.30.450.20">
    <property type="entry name" value="PAS domain"/>
    <property type="match status" value="3"/>
</dbReference>
<dbReference type="InterPro" id="IPR013767">
    <property type="entry name" value="PAS_fold"/>
</dbReference>